<protein>
    <submittedName>
        <fullName evidence="3">Uncharacterized protein</fullName>
    </submittedName>
</protein>
<evidence type="ECO:0000313" key="2">
    <source>
        <dbReference type="Proteomes" id="UP000095287"/>
    </source>
</evidence>
<evidence type="ECO:0000313" key="3">
    <source>
        <dbReference type="WBParaSite" id="L893_g25535.t1"/>
    </source>
</evidence>
<reference evidence="3" key="1">
    <citation type="submission" date="2016-11" db="UniProtKB">
        <authorList>
            <consortium name="WormBaseParasite"/>
        </authorList>
    </citation>
    <scope>IDENTIFICATION</scope>
</reference>
<name>A0A1I7ZE48_9BILA</name>
<dbReference type="Proteomes" id="UP000095287">
    <property type="component" value="Unplaced"/>
</dbReference>
<dbReference type="AlphaFoldDB" id="A0A1I7ZE48"/>
<evidence type="ECO:0000256" key="1">
    <source>
        <dbReference type="SAM" id="MobiDB-lite"/>
    </source>
</evidence>
<proteinExistence type="predicted"/>
<accession>A0A1I7ZE48</accession>
<sequence length="139" mass="15859">MEGSVIRSGLSRKSRTSKIEQERIGPGVHFAEREDESPRSSGECNATALIVGWTLDEVNEPWIGKGLFWELDDEDIMNEDMMKEDIIKSMEGWMIDQNMWKNTVKGVQESQEEWKTATVAGANQIYLEPSVILRHMGKK</sequence>
<organism evidence="2 3">
    <name type="scientific">Steinernema glaseri</name>
    <dbReference type="NCBI Taxonomy" id="37863"/>
    <lineage>
        <taxon>Eukaryota</taxon>
        <taxon>Metazoa</taxon>
        <taxon>Ecdysozoa</taxon>
        <taxon>Nematoda</taxon>
        <taxon>Chromadorea</taxon>
        <taxon>Rhabditida</taxon>
        <taxon>Tylenchina</taxon>
        <taxon>Panagrolaimomorpha</taxon>
        <taxon>Strongyloidoidea</taxon>
        <taxon>Steinernematidae</taxon>
        <taxon>Steinernema</taxon>
    </lineage>
</organism>
<keyword evidence="2" id="KW-1185">Reference proteome</keyword>
<dbReference type="WBParaSite" id="L893_g25535.t1">
    <property type="protein sequence ID" value="L893_g25535.t1"/>
    <property type="gene ID" value="L893_g25535"/>
</dbReference>
<feature type="region of interest" description="Disordered" evidence="1">
    <location>
        <begin position="1"/>
        <end position="43"/>
    </location>
</feature>